<sequence>MPDELMPIGEFARRSGLTASALRFYADTGVLLPAEVDSVTGYRYYAAEQVERAGVLRRLREIGMPLAPVLRVLDGDAAEAVRLVREHAAAVAADAVLAERTAAELEAAFGTGPEVSIGAVRGSVLAAAIEQVLAATGVDPALPVLDGVFVEALPDAVVLTATDRYRLSTRTMAPAEAPASSWAGTIAGADLRAAVPEIRRTPVVALRATAHRLRLGAQSCRIRSEDFPDYRGMLAALSAVETRVTVGREAVLRALEEHGGGDIELRAAAGATAPPAVHAPADATPCAGGELALGGTTSSGELRVGGAALPATVTGSPCTLHFDPAILHPAVATAIGPDLLLDLRGPARPITLRSADRGDLTTLAMPIHPRNGTP</sequence>
<comment type="caution">
    <text evidence="3">The sequence shown here is derived from an EMBL/GenBank/DDBJ whole genome shotgun (WGS) entry which is preliminary data.</text>
</comment>
<dbReference type="Pfam" id="PF02767">
    <property type="entry name" value="DNA_pol3_beta_2"/>
    <property type="match status" value="1"/>
</dbReference>
<dbReference type="PANTHER" id="PTHR30204">
    <property type="entry name" value="REDOX-CYCLING DRUG-SENSING TRANSCRIPTIONAL ACTIVATOR SOXR"/>
    <property type="match status" value="1"/>
</dbReference>
<dbReference type="InterPro" id="IPR047057">
    <property type="entry name" value="MerR_fam"/>
</dbReference>
<dbReference type="InterPro" id="IPR022637">
    <property type="entry name" value="DNA_polIII_beta_cen"/>
</dbReference>
<evidence type="ECO:0000313" key="4">
    <source>
        <dbReference type="Proteomes" id="UP001595696"/>
    </source>
</evidence>
<proteinExistence type="predicted"/>
<dbReference type="Pfam" id="PF13411">
    <property type="entry name" value="MerR_1"/>
    <property type="match status" value="1"/>
</dbReference>
<accession>A0ABV8DWH3</accession>
<dbReference type="InterPro" id="IPR000551">
    <property type="entry name" value="MerR-type_HTH_dom"/>
</dbReference>
<keyword evidence="1" id="KW-0238">DNA-binding</keyword>
<dbReference type="Proteomes" id="UP001595696">
    <property type="component" value="Unassembled WGS sequence"/>
</dbReference>
<evidence type="ECO:0000256" key="1">
    <source>
        <dbReference type="ARBA" id="ARBA00023125"/>
    </source>
</evidence>
<evidence type="ECO:0000259" key="2">
    <source>
        <dbReference type="PROSITE" id="PS50937"/>
    </source>
</evidence>
<dbReference type="EMBL" id="JBHSAX010000014">
    <property type="protein sequence ID" value="MFC3964015.1"/>
    <property type="molecule type" value="Genomic_DNA"/>
</dbReference>
<dbReference type="SMART" id="SM00422">
    <property type="entry name" value="HTH_MERR"/>
    <property type="match status" value="1"/>
</dbReference>
<protein>
    <submittedName>
        <fullName evidence="3">MerR family transcriptional regulator</fullName>
    </submittedName>
</protein>
<dbReference type="RefSeq" id="WP_378613731.1">
    <property type="nucleotide sequence ID" value="NZ_JBHSAX010000014.1"/>
</dbReference>
<dbReference type="SUPFAM" id="SSF46955">
    <property type="entry name" value="Putative DNA-binding domain"/>
    <property type="match status" value="1"/>
</dbReference>
<gene>
    <name evidence="3" type="ORF">ACFO0B_18670</name>
</gene>
<dbReference type="InterPro" id="IPR009061">
    <property type="entry name" value="DNA-bd_dom_put_sf"/>
</dbReference>
<reference evidence="4" key="1">
    <citation type="journal article" date="2019" name="Int. J. Syst. Evol. Microbiol.">
        <title>The Global Catalogue of Microorganisms (GCM) 10K type strain sequencing project: providing services to taxonomists for standard genome sequencing and annotation.</title>
        <authorList>
            <consortium name="The Broad Institute Genomics Platform"/>
            <consortium name="The Broad Institute Genome Sequencing Center for Infectious Disease"/>
            <person name="Wu L."/>
            <person name="Ma J."/>
        </authorList>
    </citation>
    <scope>NUCLEOTIDE SEQUENCE [LARGE SCALE GENOMIC DNA]</scope>
    <source>
        <strain evidence="4">CGMCC 4.7330</strain>
    </source>
</reference>
<dbReference type="PANTHER" id="PTHR30204:SF97">
    <property type="entry name" value="MERR FAMILY REGULATORY PROTEIN"/>
    <property type="match status" value="1"/>
</dbReference>
<dbReference type="SUPFAM" id="SSF55979">
    <property type="entry name" value="DNA clamp"/>
    <property type="match status" value="1"/>
</dbReference>
<dbReference type="InterPro" id="IPR046938">
    <property type="entry name" value="DNA_clamp_sf"/>
</dbReference>
<feature type="domain" description="HTH merR-type" evidence="2">
    <location>
        <begin position="5"/>
        <end position="75"/>
    </location>
</feature>
<dbReference type="Gene3D" id="1.10.1660.10">
    <property type="match status" value="1"/>
</dbReference>
<organism evidence="3 4">
    <name type="scientific">Nocardia jiangsuensis</name>
    <dbReference type="NCBI Taxonomy" id="1691563"/>
    <lineage>
        <taxon>Bacteria</taxon>
        <taxon>Bacillati</taxon>
        <taxon>Actinomycetota</taxon>
        <taxon>Actinomycetes</taxon>
        <taxon>Mycobacteriales</taxon>
        <taxon>Nocardiaceae</taxon>
        <taxon>Nocardia</taxon>
    </lineage>
</organism>
<dbReference type="PROSITE" id="PS50937">
    <property type="entry name" value="HTH_MERR_2"/>
    <property type="match status" value="1"/>
</dbReference>
<dbReference type="Gene3D" id="3.10.150.10">
    <property type="entry name" value="DNA Polymerase III, subunit A, domain 2"/>
    <property type="match status" value="2"/>
</dbReference>
<evidence type="ECO:0000313" key="3">
    <source>
        <dbReference type="EMBL" id="MFC3964015.1"/>
    </source>
</evidence>
<name>A0ABV8DWH3_9NOCA</name>
<keyword evidence="4" id="KW-1185">Reference proteome</keyword>